<dbReference type="AlphaFoldDB" id="A0A1G9X3M3"/>
<dbReference type="InterPro" id="IPR050679">
    <property type="entry name" value="Bact_HTH_transcr_reg"/>
</dbReference>
<reference evidence="6" key="1">
    <citation type="submission" date="2016-10" db="EMBL/GenBank/DDBJ databases">
        <authorList>
            <person name="Varghese N."/>
            <person name="Submissions S."/>
        </authorList>
    </citation>
    <scope>NUCLEOTIDE SEQUENCE [LARGE SCALE GENOMIC DNA]</scope>
    <source>
        <strain evidence="6">DSM 44796</strain>
    </source>
</reference>
<proteinExistence type="predicted"/>
<evidence type="ECO:0000256" key="1">
    <source>
        <dbReference type="ARBA" id="ARBA00023015"/>
    </source>
</evidence>
<dbReference type="EMBL" id="FNET01000029">
    <property type="protein sequence ID" value="SDM91339.1"/>
    <property type="molecule type" value="Genomic_DNA"/>
</dbReference>
<evidence type="ECO:0000313" key="6">
    <source>
        <dbReference type="Proteomes" id="UP000199682"/>
    </source>
</evidence>
<keyword evidence="1" id="KW-0805">Transcription regulation</keyword>
<dbReference type="PRINTS" id="PR00035">
    <property type="entry name" value="HTHGNTR"/>
</dbReference>
<evidence type="ECO:0000313" key="5">
    <source>
        <dbReference type="EMBL" id="SDM91339.1"/>
    </source>
</evidence>
<dbReference type="PANTHER" id="PTHR44846">
    <property type="entry name" value="MANNOSYL-D-GLYCERATE TRANSPORT/METABOLISM SYSTEM REPRESSOR MNGR-RELATED"/>
    <property type="match status" value="1"/>
</dbReference>
<keyword evidence="2" id="KW-0238">DNA-binding</keyword>
<feature type="domain" description="HTH gntR-type" evidence="4">
    <location>
        <begin position="48"/>
        <end position="116"/>
    </location>
</feature>
<dbReference type="CDD" id="cd07377">
    <property type="entry name" value="WHTH_GntR"/>
    <property type="match status" value="1"/>
</dbReference>
<evidence type="ECO:0000256" key="2">
    <source>
        <dbReference type="ARBA" id="ARBA00023125"/>
    </source>
</evidence>
<dbReference type="PROSITE" id="PS50949">
    <property type="entry name" value="HTH_GNTR"/>
    <property type="match status" value="1"/>
</dbReference>
<dbReference type="InterPro" id="IPR036388">
    <property type="entry name" value="WH-like_DNA-bd_sf"/>
</dbReference>
<dbReference type="PANTHER" id="PTHR44846:SF17">
    <property type="entry name" value="GNTR-FAMILY TRANSCRIPTIONAL REGULATOR"/>
    <property type="match status" value="1"/>
</dbReference>
<dbReference type="InterPro" id="IPR000524">
    <property type="entry name" value="Tscrpt_reg_HTH_GntR"/>
</dbReference>
<gene>
    <name evidence="5" type="ORF">SAMN04488074_12930</name>
</gene>
<dbReference type="GO" id="GO:0045892">
    <property type="term" value="P:negative regulation of DNA-templated transcription"/>
    <property type="evidence" value="ECO:0007669"/>
    <property type="project" value="TreeGrafter"/>
</dbReference>
<accession>A0A1G9X3M3</accession>
<keyword evidence="3" id="KW-0804">Transcription</keyword>
<dbReference type="GO" id="GO:0003700">
    <property type="term" value="F:DNA-binding transcription factor activity"/>
    <property type="evidence" value="ECO:0007669"/>
    <property type="project" value="InterPro"/>
</dbReference>
<dbReference type="GO" id="GO:0003677">
    <property type="term" value="F:DNA binding"/>
    <property type="evidence" value="ECO:0007669"/>
    <property type="project" value="UniProtKB-KW"/>
</dbReference>
<dbReference type="Proteomes" id="UP000199682">
    <property type="component" value="Unassembled WGS sequence"/>
</dbReference>
<evidence type="ECO:0000259" key="4">
    <source>
        <dbReference type="PROSITE" id="PS50949"/>
    </source>
</evidence>
<protein>
    <submittedName>
        <fullName evidence="5">Transcriptional regulator, GntR family</fullName>
    </submittedName>
</protein>
<dbReference type="Pfam" id="PF00392">
    <property type="entry name" value="GntR"/>
    <property type="match status" value="1"/>
</dbReference>
<evidence type="ECO:0000256" key="3">
    <source>
        <dbReference type="ARBA" id="ARBA00023163"/>
    </source>
</evidence>
<organism evidence="5 6">
    <name type="scientific">Lentzea albidocapillata subsp. violacea</name>
    <dbReference type="NCBI Taxonomy" id="128104"/>
    <lineage>
        <taxon>Bacteria</taxon>
        <taxon>Bacillati</taxon>
        <taxon>Actinomycetota</taxon>
        <taxon>Actinomycetes</taxon>
        <taxon>Pseudonocardiales</taxon>
        <taxon>Pseudonocardiaceae</taxon>
        <taxon>Lentzea</taxon>
    </lineage>
</organism>
<dbReference type="InterPro" id="IPR036390">
    <property type="entry name" value="WH_DNA-bd_sf"/>
</dbReference>
<sequence>MWMSLAYLASHVKRLAGERLSWLVRGCMLGRMTDALQHLTDLDPDDPRTESQQIANKLRAAILTRKLQPGEKLPSQPELASRYGVARETVKAALRVLTNERLIISRQGSGTFVRAQTERPVGLRPHVEAAFESAHVAIDFAGFGAETLRNTLSEVLDKVRAGRLTPESIAVRIMVSDMAVPMALPCRADTASDDPAIRKRQGRITRRAIESIVDDVEELADLGLVKSATAQVRIHGAAPLFKLYILNNEEAFFGFYPVVQHDVTIDGEAVSIFDPMGKDATLFQYSISAEDDTSTAAEYVMQARTWFDSLWNTISREYARD</sequence>
<dbReference type="Gene3D" id="1.10.10.10">
    <property type="entry name" value="Winged helix-like DNA-binding domain superfamily/Winged helix DNA-binding domain"/>
    <property type="match status" value="1"/>
</dbReference>
<dbReference type="SUPFAM" id="SSF46785">
    <property type="entry name" value="Winged helix' DNA-binding domain"/>
    <property type="match status" value="1"/>
</dbReference>
<name>A0A1G9X3M3_9PSEU</name>
<dbReference type="SMART" id="SM00345">
    <property type="entry name" value="HTH_GNTR"/>
    <property type="match status" value="1"/>
</dbReference>